<evidence type="ECO:0000313" key="3">
    <source>
        <dbReference type="Proteomes" id="UP000828251"/>
    </source>
</evidence>
<organism evidence="2 3">
    <name type="scientific">Gossypium stocksii</name>
    <dbReference type="NCBI Taxonomy" id="47602"/>
    <lineage>
        <taxon>Eukaryota</taxon>
        <taxon>Viridiplantae</taxon>
        <taxon>Streptophyta</taxon>
        <taxon>Embryophyta</taxon>
        <taxon>Tracheophyta</taxon>
        <taxon>Spermatophyta</taxon>
        <taxon>Magnoliopsida</taxon>
        <taxon>eudicotyledons</taxon>
        <taxon>Gunneridae</taxon>
        <taxon>Pentapetalae</taxon>
        <taxon>rosids</taxon>
        <taxon>malvids</taxon>
        <taxon>Malvales</taxon>
        <taxon>Malvaceae</taxon>
        <taxon>Malvoideae</taxon>
        <taxon>Gossypium</taxon>
    </lineage>
</organism>
<dbReference type="InterPro" id="IPR019557">
    <property type="entry name" value="AminoTfrase-like_pln_mobile"/>
</dbReference>
<reference evidence="2 3" key="1">
    <citation type="journal article" date="2021" name="Plant Biotechnol. J.">
        <title>Multi-omics assisted identification of the key and species-specific regulatory components of drought-tolerant mechanisms in Gossypium stocksii.</title>
        <authorList>
            <person name="Yu D."/>
            <person name="Ke L."/>
            <person name="Zhang D."/>
            <person name="Wu Y."/>
            <person name="Sun Y."/>
            <person name="Mei J."/>
            <person name="Sun J."/>
            <person name="Sun Y."/>
        </authorList>
    </citation>
    <scope>NUCLEOTIDE SEQUENCE [LARGE SCALE GENOMIC DNA]</scope>
    <source>
        <strain evidence="3">cv. E1</strain>
        <tissue evidence="2">Leaf</tissue>
    </source>
</reference>
<comment type="caution">
    <text evidence="2">The sequence shown here is derived from an EMBL/GenBank/DDBJ whole genome shotgun (WGS) entry which is preliminary data.</text>
</comment>
<proteinExistence type="predicted"/>
<dbReference type="OrthoDB" id="1412882at2759"/>
<dbReference type="PANTHER" id="PTHR46033:SF8">
    <property type="entry name" value="PROTEIN MAINTENANCE OF MERISTEMS-LIKE"/>
    <property type="match status" value="1"/>
</dbReference>
<dbReference type="AlphaFoldDB" id="A0A9D3VX54"/>
<name>A0A9D3VX54_9ROSI</name>
<evidence type="ECO:0000313" key="2">
    <source>
        <dbReference type="EMBL" id="KAH1098625.1"/>
    </source>
</evidence>
<accession>A0A9D3VX54</accession>
<dbReference type="Proteomes" id="UP000828251">
    <property type="component" value="Unassembled WGS sequence"/>
</dbReference>
<dbReference type="Pfam" id="PF10536">
    <property type="entry name" value="PMD"/>
    <property type="match status" value="1"/>
</dbReference>
<dbReference type="PANTHER" id="PTHR46033">
    <property type="entry name" value="PROTEIN MAIN-LIKE 2"/>
    <property type="match status" value="1"/>
</dbReference>
<feature type="domain" description="Aminotransferase-like plant mobile" evidence="1">
    <location>
        <begin position="40"/>
        <end position="125"/>
    </location>
</feature>
<evidence type="ECO:0000259" key="1">
    <source>
        <dbReference type="Pfam" id="PF10536"/>
    </source>
</evidence>
<dbReference type="GO" id="GO:0010073">
    <property type="term" value="P:meristem maintenance"/>
    <property type="evidence" value="ECO:0007669"/>
    <property type="project" value="InterPro"/>
</dbReference>
<keyword evidence="3" id="KW-1185">Reference proteome</keyword>
<gene>
    <name evidence="2" type="ORF">J1N35_015546</name>
</gene>
<dbReference type="EMBL" id="JAIQCV010000005">
    <property type="protein sequence ID" value="KAH1098625.1"/>
    <property type="molecule type" value="Genomic_DNA"/>
</dbReference>
<sequence length="157" mass="17455">MAKQWPGLEKYPICGALARAYLEEFPPASSEQSNADGHYLPTIVFILQLISGILLSDVNQNKVSIMYLPLLEDLELVGRFSWGSAVLACLYRELCRVLKPSTKTIGNCSLLLQSWASTAVLGVIPNVIFSISEPPTFLWMPYAKEEIVALIPLWVIE</sequence>
<protein>
    <recommendedName>
        <fullName evidence="1">Aminotransferase-like plant mobile domain-containing protein</fullName>
    </recommendedName>
</protein>
<dbReference type="InterPro" id="IPR044824">
    <property type="entry name" value="MAIN-like"/>
</dbReference>